<accession>A0A812CHW9</accession>
<sequence length="1808" mass="212741">MSFFLCPFFVYFMSFFLCPFFLSFFMSFFSVLFQTFFSCPFSFFFYMSFFCPFFYVLFFYVLFFFSMSFFLCFFFSFVLFKCPFFYVLFSMFFFFSMSFFFFFYVLFSMSFFLCPFFFSMSFFYVLFFIFLSFFSCPFFLSFFCPFFYVLFFFMSFFLCPFSMSFFSMSFFSMSFFFLCPFFMYFFFFSCPFFFFLCPFFYVLFFLCPFFLSFFYVLFFFFLCPFFYVLFFYVLFSMSFFSMFFYVLFLCPFFFFYVLFLSYFLYPFLCPFFYVLFSMSFFLSFFIPFFYVLFFLFYILFLCFFLCPFFYVLFSMSFFLCPFFYFFLCPFFSMSFFSMSFFLCPFFVLFFFLCPFFCPFFYSFFVLFSMSFFYVLFYVLFPFFFLCPFFCPFFYVLFSMSFFLFFLPFFSIPFSMSFFLFFYVLFLCPFFLCPFFLCPFFYILFFYVLFFSFFLCFFPFFFSMSFFLCPFFLCPFFYVLFFCPFSFFFMSFFLCPFSYVLFFYVLFSMSFFYVLFLCPFLCPFFIPFLYVLFSMSFFYVLFFLFFYVLFSMSFLSFFSFFLCPFFYVLSFFFLCPFFLCPFLCPFFLFFFFLSFFFYVLFSMSFFSMSFFSMSFFSIFFYVLFFYVLFFYVLFFYVLFFYVLFFYVLFFYVLFFYVLFFYVLFYVLFLCPFFYVLFFYVLFSMSFFSMSFFMSFFLYPFFYVLFSMSFFLCPFFMSFFLSFFLCPFFPFFYVLFLSFFLCPFFLCPFFLCPFFLCPFFLCPFFLCPFLFRSLEKEAINVIILYISHLPYRLHGILKIQQLRGDLILRLLVHLNVAEAPHFYNLAPLEATLLCLMHITARPGWSRECTEIECSDLCLQLLQCLLEVVSAFHIGRGGTVMSYMGRGVTKSATLCLRHLAFEMATYSKNKEWPENWLYLKQESQALVETGLNWMLTLWPYRDPEVRCAGLGIAVALSSCKVGQSMIIANCQHIPGGIWAVAFSILLDHMESSFVRQQAAYLLVNLTSQEYFSCDTNANQGSNADDSQYQASSFGLAALTALLRQCEFYQSLVQLLSMYYSNPTLYPLTTMESLNTCLSLSGQDNMPTTSIADTSNSIHPSPRLRMSATSNDQQGQLLQSNGLGLANHSHITPTMINSHLSSSTDSTPKSATNQAMSESHLTNANACPSVVTPSLITATCHLLHNLVILFPQETLDSLKKHSILYSLICLLDVDLLNELCEPAELIELKYTSSKELTAQELLAMHSSLVKLVQICCLISQTVRQDVLNSQQTLTTIVQLLHVSPQASEHGKLSCESLPQQIFHLFTTLLQLESLKTLESLVPLFEIHWSNVFGCIVNVLQSSAKNSEEEIENCLVFLAHIFAETGKMETRSTNENLSAANHLINLLESESPLLSTNSNERKQQSEQVDSCGSVLCELLLKIYDTAALKKADENSIGHKQLATNSLKCLLAVSPSAKQTALKAGLVESVLQQMKDIHAKLNMEFMQLGKQASFKKQTEPLVQELACSCDLLRNFAYQDENVKLALYGGSLAQLCHVIWNWCLADKILLFSVIQLLTTYTAHFPKASTSMAYTHPVAPGVNNAIPGRSQLSNNSLVHCLVKLVAAKSNRDNFALVKQVFDLLCSLMVSGECRNILWKVNFLQEFSQLNLKNLSKKKHFRNRESAIELLWLELFTALSFSMEGQQMILKVKDSVDLILEFSACNNSMPHQEKSLLVLRNLCCHSSNKNKLLAYNKLIPILLLCLTSESETLKMIAASSLWALIYNNQKAKVMLKNANMLPNLQETMHCLSGLVPSSEATVRCQRDIQNIIECICE</sequence>
<dbReference type="GO" id="GO:0005814">
    <property type="term" value="C:centriole"/>
    <property type="evidence" value="ECO:0007669"/>
    <property type="project" value="TreeGrafter"/>
</dbReference>
<feature type="transmembrane region" description="Helical" evidence="2">
    <location>
        <begin position="242"/>
        <end position="265"/>
    </location>
</feature>
<feature type="transmembrane region" description="Helical" evidence="2">
    <location>
        <begin position="45"/>
        <end position="78"/>
    </location>
</feature>
<dbReference type="GO" id="GO:0010457">
    <property type="term" value="P:centriole-centriole cohesion"/>
    <property type="evidence" value="ECO:0007669"/>
    <property type="project" value="TreeGrafter"/>
</dbReference>
<dbReference type="Proteomes" id="UP000597762">
    <property type="component" value="Unassembled WGS sequence"/>
</dbReference>
<dbReference type="OrthoDB" id="428850at2759"/>
<feature type="transmembrane region" description="Helical" evidence="2">
    <location>
        <begin position="146"/>
        <end position="168"/>
    </location>
</feature>
<feature type="region of interest" description="Disordered" evidence="1">
    <location>
        <begin position="1133"/>
        <end position="1153"/>
    </location>
</feature>
<dbReference type="GO" id="GO:0007099">
    <property type="term" value="P:centriole replication"/>
    <property type="evidence" value="ECO:0007669"/>
    <property type="project" value="TreeGrafter"/>
</dbReference>
<organism evidence="3 4">
    <name type="scientific">Acanthosepion pharaonis</name>
    <name type="common">Pharaoh cuttlefish</name>
    <name type="synonym">Sepia pharaonis</name>
    <dbReference type="NCBI Taxonomy" id="158019"/>
    <lineage>
        <taxon>Eukaryota</taxon>
        <taxon>Metazoa</taxon>
        <taxon>Spiralia</taxon>
        <taxon>Lophotrochozoa</taxon>
        <taxon>Mollusca</taxon>
        <taxon>Cephalopoda</taxon>
        <taxon>Coleoidea</taxon>
        <taxon>Decapodiformes</taxon>
        <taxon>Sepiida</taxon>
        <taxon>Sepiina</taxon>
        <taxon>Sepiidae</taxon>
        <taxon>Acanthosepion</taxon>
    </lineage>
</organism>
<feature type="transmembrane region" description="Helical" evidence="2">
    <location>
        <begin position="12"/>
        <end position="33"/>
    </location>
</feature>
<name>A0A812CHW9_ACAPH</name>
<feature type="transmembrane region" description="Helical" evidence="2">
    <location>
        <begin position="499"/>
        <end position="520"/>
    </location>
</feature>
<feature type="transmembrane region" description="Helical" evidence="2">
    <location>
        <begin position="671"/>
        <end position="692"/>
    </location>
</feature>
<protein>
    <submittedName>
        <fullName evidence="3">RTTN</fullName>
    </submittedName>
</protein>
<comment type="caution">
    <text evidence="3">The sequence shown here is derived from an EMBL/GenBank/DDBJ whole genome shotgun (WGS) entry which is preliminary data.</text>
</comment>
<feature type="compositionally biased region" description="Polar residues" evidence="1">
    <location>
        <begin position="1085"/>
        <end position="1095"/>
    </location>
</feature>
<feature type="transmembrane region" description="Helical" evidence="2">
    <location>
        <begin position="527"/>
        <end position="549"/>
    </location>
</feature>
<dbReference type="PANTHER" id="PTHR31691:SF1">
    <property type="entry name" value="ROTATIN"/>
    <property type="match status" value="1"/>
</dbReference>
<feature type="transmembrane region" description="Helical" evidence="2">
    <location>
        <begin position="555"/>
        <end position="578"/>
    </location>
</feature>
<proteinExistence type="predicted"/>
<keyword evidence="2" id="KW-0472">Membrane</keyword>
<dbReference type="GO" id="GO:0032053">
    <property type="term" value="P:ciliary basal body organization"/>
    <property type="evidence" value="ECO:0007669"/>
    <property type="project" value="TreeGrafter"/>
</dbReference>
<dbReference type="InterPro" id="IPR011989">
    <property type="entry name" value="ARM-like"/>
</dbReference>
<dbReference type="GO" id="GO:0005813">
    <property type="term" value="C:centrosome"/>
    <property type="evidence" value="ECO:0007669"/>
    <property type="project" value="InterPro"/>
</dbReference>
<keyword evidence="4" id="KW-1185">Reference proteome</keyword>
<dbReference type="InterPro" id="IPR030791">
    <property type="entry name" value="Rotatin"/>
</dbReference>
<feature type="transmembrane region" description="Helical" evidence="2">
    <location>
        <begin position="752"/>
        <end position="769"/>
    </location>
</feature>
<feature type="transmembrane region" description="Helical" evidence="2">
    <location>
        <begin position="175"/>
        <end position="201"/>
    </location>
</feature>
<dbReference type="SUPFAM" id="SSF48371">
    <property type="entry name" value="ARM repeat"/>
    <property type="match status" value="2"/>
</dbReference>
<feature type="transmembrane region" description="Helical" evidence="2">
    <location>
        <begin position="642"/>
        <end position="665"/>
    </location>
</feature>
<feature type="transmembrane region" description="Helical" evidence="2">
    <location>
        <begin position="84"/>
        <end position="107"/>
    </location>
</feature>
<dbReference type="InterPro" id="IPR016024">
    <property type="entry name" value="ARM-type_fold"/>
</dbReference>
<dbReference type="EMBL" id="CAHIKZ030001664">
    <property type="protein sequence ID" value="CAE1271642.1"/>
    <property type="molecule type" value="Genomic_DNA"/>
</dbReference>
<evidence type="ECO:0000313" key="4">
    <source>
        <dbReference type="Proteomes" id="UP000597762"/>
    </source>
</evidence>
<feature type="transmembrane region" description="Helical" evidence="2">
    <location>
        <begin position="442"/>
        <end position="468"/>
    </location>
</feature>
<feature type="transmembrane region" description="Helical" evidence="2">
    <location>
        <begin position="475"/>
        <end position="493"/>
    </location>
</feature>
<feature type="transmembrane region" description="Helical" evidence="2">
    <location>
        <begin position="116"/>
        <end position="140"/>
    </location>
</feature>
<dbReference type="Gene3D" id="1.25.10.10">
    <property type="entry name" value="Leucine-rich Repeat Variant"/>
    <property type="match status" value="1"/>
</dbReference>
<dbReference type="GO" id="GO:0036064">
    <property type="term" value="C:ciliary basal body"/>
    <property type="evidence" value="ECO:0007669"/>
    <property type="project" value="InterPro"/>
</dbReference>
<keyword evidence="2" id="KW-0812">Transmembrane</keyword>
<feature type="region of interest" description="Disordered" evidence="1">
    <location>
        <begin position="1085"/>
        <end position="1109"/>
    </location>
</feature>
<gene>
    <name evidence="3" type="ORF">SPHA_37319</name>
</gene>
<feature type="transmembrane region" description="Helical" evidence="2">
    <location>
        <begin position="617"/>
        <end position="637"/>
    </location>
</feature>
<evidence type="ECO:0000256" key="1">
    <source>
        <dbReference type="SAM" id="MobiDB-lite"/>
    </source>
</evidence>
<feature type="transmembrane region" description="Helical" evidence="2">
    <location>
        <begin position="271"/>
        <end position="301"/>
    </location>
</feature>
<feature type="transmembrane region" description="Helical" evidence="2">
    <location>
        <begin position="585"/>
        <end position="605"/>
    </location>
</feature>
<dbReference type="PANTHER" id="PTHR31691">
    <property type="entry name" value="ROTATIN"/>
    <property type="match status" value="1"/>
</dbReference>
<evidence type="ECO:0000256" key="2">
    <source>
        <dbReference type="SAM" id="Phobius"/>
    </source>
</evidence>
<reference evidence="3" key="1">
    <citation type="submission" date="2021-01" db="EMBL/GenBank/DDBJ databases">
        <authorList>
            <person name="Li R."/>
            <person name="Bekaert M."/>
        </authorList>
    </citation>
    <scope>NUCLEOTIDE SEQUENCE</scope>
    <source>
        <strain evidence="3">Farmed</strain>
    </source>
</reference>
<evidence type="ECO:0000313" key="3">
    <source>
        <dbReference type="EMBL" id="CAE1271642.1"/>
    </source>
</evidence>
<feature type="transmembrane region" description="Helical" evidence="2">
    <location>
        <begin position="308"/>
        <end position="327"/>
    </location>
</feature>
<feature type="transmembrane region" description="Helical" evidence="2">
    <location>
        <begin position="417"/>
        <end position="436"/>
    </location>
</feature>
<keyword evidence="2" id="KW-1133">Transmembrane helix</keyword>